<dbReference type="GO" id="GO:0003712">
    <property type="term" value="F:transcription coregulator activity"/>
    <property type="evidence" value="ECO:0007669"/>
    <property type="project" value="InterPro"/>
</dbReference>
<dbReference type="Gene3D" id="1.10.246.20">
    <property type="entry name" value="Coactivator CBP, KIX domain"/>
    <property type="match status" value="1"/>
</dbReference>
<dbReference type="InterPro" id="IPR036529">
    <property type="entry name" value="KIX_dom_sf"/>
</dbReference>
<evidence type="ECO:0008006" key="5">
    <source>
        <dbReference type="Google" id="ProtNLM"/>
    </source>
</evidence>
<proteinExistence type="predicted"/>
<keyword evidence="1" id="KW-0539">Nucleus</keyword>
<organism evidence="3 4">
    <name type="scientific">Gracilariopsis chorda</name>
    <dbReference type="NCBI Taxonomy" id="448386"/>
    <lineage>
        <taxon>Eukaryota</taxon>
        <taxon>Rhodophyta</taxon>
        <taxon>Florideophyceae</taxon>
        <taxon>Rhodymeniophycidae</taxon>
        <taxon>Gracilariales</taxon>
        <taxon>Gracilariaceae</taxon>
        <taxon>Gracilariopsis</taxon>
    </lineage>
</organism>
<reference evidence="3 4" key="1">
    <citation type="journal article" date="2018" name="Mol. Biol. Evol.">
        <title>Analysis of the draft genome of the red seaweed Gracilariopsis chorda provides insights into genome size evolution in Rhodophyta.</title>
        <authorList>
            <person name="Lee J."/>
            <person name="Yang E.C."/>
            <person name="Graf L."/>
            <person name="Yang J.H."/>
            <person name="Qiu H."/>
            <person name="Zel Zion U."/>
            <person name="Chan C.X."/>
            <person name="Stephens T.G."/>
            <person name="Weber A.P.M."/>
            <person name="Boo G.H."/>
            <person name="Boo S.M."/>
            <person name="Kim K.M."/>
            <person name="Shin Y."/>
            <person name="Jung M."/>
            <person name="Lee S.J."/>
            <person name="Yim H.S."/>
            <person name="Lee J.H."/>
            <person name="Bhattacharya D."/>
            <person name="Yoon H.S."/>
        </authorList>
    </citation>
    <scope>NUCLEOTIDE SEQUENCE [LARGE SCALE GENOMIC DNA]</scope>
    <source>
        <strain evidence="3 4">SKKU-2015</strain>
        <tissue evidence="3">Whole body</tissue>
    </source>
</reference>
<keyword evidence="4" id="KW-1185">Reference proteome</keyword>
<evidence type="ECO:0000256" key="2">
    <source>
        <dbReference type="SAM" id="MobiDB-lite"/>
    </source>
</evidence>
<dbReference type="Proteomes" id="UP000247409">
    <property type="component" value="Unassembled WGS sequence"/>
</dbReference>
<comment type="caution">
    <text evidence="3">The sequence shown here is derived from an EMBL/GenBank/DDBJ whole genome shotgun (WGS) entry which is preliminary data.</text>
</comment>
<feature type="region of interest" description="Disordered" evidence="2">
    <location>
        <begin position="1"/>
        <end position="21"/>
    </location>
</feature>
<dbReference type="SUPFAM" id="SSF47040">
    <property type="entry name" value="Kix domain of CBP (creb binding protein)"/>
    <property type="match status" value="1"/>
</dbReference>
<dbReference type="EMBL" id="NBIV01000181">
    <property type="protein sequence ID" value="PXF41970.1"/>
    <property type="molecule type" value="Genomic_DNA"/>
</dbReference>
<evidence type="ECO:0000313" key="3">
    <source>
        <dbReference type="EMBL" id="PXF41970.1"/>
    </source>
</evidence>
<gene>
    <name evidence="3" type="ORF">BWQ96_08277</name>
</gene>
<sequence length="433" mass="49338">MQPASTPAPAQTGSNTNNLVLTSEERIRIRQRLFTKLLAMSPTTVSPSIVRARILRTESCIWQRATSRHEYLTRVAEWLSSTEKSCSAHKCQGPEWKLRLTINKRRKVYEHIRRLLTNMSMTAPARDHLQRAANMYELFAFSKATSGPQYLALVANGLACLENGGTWFSSSWQNDIPWVTRSKVRTHIVAKLGPKLHRPCSAYSHVYQTHPDIPLTFENKREASQNEPCAVLIESHAFVTASSHMKYLERVADGICNVQNGRPWNDLGAAREITTDERDKVRTHVINKLTERNALEALPKALKQRVKSFESDAFRQANSRTQYFERIADGLNKYEACTTSQPSECQESKEYIGTSARTQCRDFVEANLKTKVLFPIHPEPNELRTLADSLEEEVFKCATTMAEYIDLLVNQVRLINDCSVTLPLERSRRRRSA</sequence>
<accession>A0A2V3ILG4</accession>
<dbReference type="AlphaFoldDB" id="A0A2V3ILG4"/>
<protein>
    <recommendedName>
        <fullName evidence="5">Mediator complex subunit 15 KIX domain-containing protein</fullName>
    </recommendedName>
</protein>
<name>A0A2V3ILG4_9FLOR</name>
<evidence type="ECO:0000313" key="4">
    <source>
        <dbReference type="Proteomes" id="UP000247409"/>
    </source>
</evidence>
<evidence type="ECO:0000256" key="1">
    <source>
        <dbReference type="ARBA" id="ARBA00023242"/>
    </source>
</evidence>
<dbReference type="GO" id="GO:0006355">
    <property type="term" value="P:regulation of DNA-templated transcription"/>
    <property type="evidence" value="ECO:0007669"/>
    <property type="project" value="InterPro"/>
</dbReference>